<reference evidence="1" key="1">
    <citation type="submission" date="2020-01" db="EMBL/GenBank/DDBJ databases">
        <authorList>
            <consortium name="DOE Joint Genome Institute"/>
            <person name="Haridas S."/>
            <person name="Albert R."/>
            <person name="Binder M."/>
            <person name="Bloem J."/>
            <person name="Labutti K."/>
            <person name="Salamov A."/>
            <person name="Andreopoulos B."/>
            <person name="Baker S.E."/>
            <person name="Barry K."/>
            <person name="Bills G."/>
            <person name="Bluhm B.H."/>
            <person name="Cannon C."/>
            <person name="Castanera R."/>
            <person name="Culley D.E."/>
            <person name="Daum C."/>
            <person name="Ezra D."/>
            <person name="Gonzalez J.B."/>
            <person name="Henrissat B."/>
            <person name="Kuo A."/>
            <person name="Liang C."/>
            <person name="Lipzen A."/>
            <person name="Lutzoni F."/>
            <person name="Magnuson J."/>
            <person name="Mondo S."/>
            <person name="Nolan M."/>
            <person name="Ohm R."/>
            <person name="Pangilinan J."/>
            <person name="Park H.-J."/>
            <person name="Ramirez L."/>
            <person name="Alfaro M."/>
            <person name="Sun H."/>
            <person name="Tritt A."/>
            <person name="Yoshinaga Y."/>
            <person name="Zwiers L.-H."/>
            <person name="Turgeon B.G."/>
            <person name="Goodwin S.B."/>
            <person name="Spatafora J.W."/>
            <person name="Crous P.W."/>
            <person name="Grigoriev I.V."/>
        </authorList>
    </citation>
    <scope>NUCLEOTIDE SEQUENCE</scope>
    <source>
        <strain evidence="1">P77</strain>
    </source>
</reference>
<dbReference type="AlphaFoldDB" id="A0A6A5K6C2"/>
<name>A0A6A5K6C2_9PLEO</name>
<proteinExistence type="predicted"/>
<keyword evidence="2" id="KW-1185">Reference proteome</keyword>
<dbReference type="Proteomes" id="UP000800040">
    <property type="component" value="Unassembled WGS sequence"/>
</dbReference>
<feature type="non-terminal residue" evidence="1">
    <location>
        <position position="180"/>
    </location>
</feature>
<organism evidence="1 2">
    <name type="scientific">Decorospora gaudefroyi</name>
    <dbReference type="NCBI Taxonomy" id="184978"/>
    <lineage>
        <taxon>Eukaryota</taxon>
        <taxon>Fungi</taxon>
        <taxon>Dikarya</taxon>
        <taxon>Ascomycota</taxon>
        <taxon>Pezizomycotina</taxon>
        <taxon>Dothideomycetes</taxon>
        <taxon>Pleosporomycetidae</taxon>
        <taxon>Pleosporales</taxon>
        <taxon>Pleosporineae</taxon>
        <taxon>Pleosporaceae</taxon>
        <taxon>Decorospora</taxon>
    </lineage>
</organism>
<dbReference type="OrthoDB" id="3692397at2759"/>
<evidence type="ECO:0000313" key="2">
    <source>
        <dbReference type="Proteomes" id="UP000800040"/>
    </source>
</evidence>
<accession>A0A6A5K6C2</accession>
<protein>
    <submittedName>
        <fullName evidence="1">Uncharacterized protein</fullName>
    </submittedName>
</protein>
<dbReference type="EMBL" id="ML975474">
    <property type="protein sequence ID" value="KAF1829003.1"/>
    <property type="molecule type" value="Genomic_DNA"/>
</dbReference>
<sequence length="180" mass="20593">MRGIARLFPWHGRQKQAAKRLWRIVLSTGDSAERAGDRRKYVLRLSQELICQDVYHQPFESGLVHFLAALGINPDTLRLRTAPQYSSQLGSLVYCIRVLMAEAFLPYKRRGEQGAAETLVLLQKRSRYLVDGSHSSMSVMLSLLSYAKFISLRTPSSIAGSMWWSLDWQTFFIKGRLVEL</sequence>
<gene>
    <name evidence="1" type="ORF">BDW02DRAFT_472354</name>
</gene>
<evidence type="ECO:0000313" key="1">
    <source>
        <dbReference type="EMBL" id="KAF1829003.1"/>
    </source>
</evidence>